<proteinExistence type="inferred from homology"/>
<dbReference type="InterPro" id="IPR000344">
    <property type="entry name" value="7TM_GPCR_serpentine_rcpt_Sra"/>
</dbReference>
<gene>
    <name evidence="6" type="primary">WBGene00118026</name>
</gene>
<dbReference type="Pfam" id="PF02117">
    <property type="entry name" value="7TM_GPCR_Sra"/>
    <property type="match status" value="1"/>
</dbReference>
<comment type="similarity">
    <text evidence="5">Belongs to the nematode receptor-like protein sra family.</text>
</comment>
<dbReference type="OrthoDB" id="5820030at2759"/>
<evidence type="ECO:0000256" key="3">
    <source>
        <dbReference type="ARBA" id="ARBA00022989"/>
    </source>
</evidence>
<dbReference type="GO" id="GO:0004984">
    <property type="term" value="F:olfactory receptor activity"/>
    <property type="evidence" value="ECO:0000318"/>
    <property type="project" value="GO_Central"/>
</dbReference>
<organism evidence="6 7">
    <name type="scientific">Pristionchus pacificus</name>
    <name type="common">Parasitic nematode worm</name>
    <dbReference type="NCBI Taxonomy" id="54126"/>
    <lineage>
        <taxon>Eukaryota</taxon>
        <taxon>Metazoa</taxon>
        <taxon>Ecdysozoa</taxon>
        <taxon>Nematoda</taxon>
        <taxon>Chromadorea</taxon>
        <taxon>Rhabditida</taxon>
        <taxon>Rhabditina</taxon>
        <taxon>Diplogasteromorpha</taxon>
        <taxon>Diplogasteroidea</taxon>
        <taxon>Neodiplogasteridae</taxon>
        <taxon>Pristionchus</taxon>
    </lineage>
</organism>
<evidence type="ECO:0000256" key="1">
    <source>
        <dbReference type="ARBA" id="ARBA00004141"/>
    </source>
</evidence>
<keyword evidence="3" id="KW-1133">Transmembrane helix</keyword>
<dbReference type="GO" id="GO:0050907">
    <property type="term" value="P:detection of chemical stimulus involved in sensory perception"/>
    <property type="evidence" value="ECO:0000318"/>
    <property type="project" value="GO_Central"/>
</dbReference>
<dbReference type="AlphaFoldDB" id="A0A2A6CQ93"/>
<evidence type="ECO:0000256" key="5">
    <source>
        <dbReference type="ARBA" id="ARBA00037994"/>
    </source>
</evidence>
<evidence type="ECO:0000313" key="7">
    <source>
        <dbReference type="Proteomes" id="UP000005239"/>
    </source>
</evidence>
<keyword evidence="4" id="KW-0472">Membrane</keyword>
<dbReference type="PANTHER" id="PTHR31357:SF5">
    <property type="entry name" value="SERPENTINE RECEPTOR CLASS ALPHA-1-RELATED"/>
    <property type="match status" value="1"/>
</dbReference>
<evidence type="ECO:0000313" key="6">
    <source>
        <dbReference type="EnsemblMetazoa" id="PPA28472.1"/>
    </source>
</evidence>
<keyword evidence="2" id="KW-0812">Transmembrane</keyword>
<sequence length="272" mass="30675">MLYYRYSAPTPCDMQIPRSYCIARLLGSSVVPSFVVLNIAITVQRAMATFGASRRRQMAASRALIGVSALYAIGYGVYTYVPEPMDGYATYCSAITMFSGVRVILNIYVMFALDIFNVMGSFCLYKYNKHQLESKPNYHLGRKYNHLVNVSVLSKSLFMQIIHTIVYFFLFGDLTGIQKSEPGKCVAYVIVGIALKNSNSAKDYFVVNALMNVFPYYALVCPSVLTFLVRREDVNKRTRVQELITMASQSTTEYFKGLAKHWETAERASARA</sequence>
<reference evidence="7" key="1">
    <citation type="journal article" date="2008" name="Nat. Genet.">
        <title>The Pristionchus pacificus genome provides a unique perspective on nematode lifestyle and parasitism.</title>
        <authorList>
            <person name="Dieterich C."/>
            <person name="Clifton S.W."/>
            <person name="Schuster L.N."/>
            <person name="Chinwalla A."/>
            <person name="Delehaunty K."/>
            <person name="Dinkelacker I."/>
            <person name="Fulton L."/>
            <person name="Fulton R."/>
            <person name="Godfrey J."/>
            <person name="Minx P."/>
            <person name="Mitreva M."/>
            <person name="Roeseler W."/>
            <person name="Tian H."/>
            <person name="Witte H."/>
            <person name="Yang S.P."/>
            <person name="Wilson R.K."/>
            <person name="Sommer R.J."/>
        </authorList>
    </citation>
    <scope>NUCLEOTIDE SEQUENCE [LARGE SCALE GENOMIC DNA]</scope>
    <source>
        <strain evidence="7">PS312</strain>
    </source>
</reference>
<dbReference type="InterPro" id="IPR051080">
    <property type="entry name" value="Nematode_rcpt-like_serp_alpha"/>
</dbReference>
<evidence type="ECO:0000256" key="2">
    <source>
        <dbReference type="ARBA" id="ARBA00022692"/>
    </source>
</evidence>
<dbReference type="GO" id="GO:0004930">
    <property type="term" value="F:G protein-coupled receptor activity"/>
    <property type="evidence" value="ECO:0007669"/>
    <property type="project" value="InterPro"/>
</dbReference>
<accession>A0A8R1YHN2</accession>
<protein>
    <submittedName>
        <fullName evidence="6">G protein-coupled receptor</fullName>
    </submittedName>
</protein>
<evidence type="ECO:0000256" key="4">
    <source>
        <dbReference type="ARBA" id="ARBA00023136"/>
    </source>
</evidence>
<accession>A0A2A6CQ93</accession>
<name>A0A2A6CQ93_PRIPA</name>
<keyword evidence="7" id="KW-1185">Reference proteome</keyword>
<dbReference type="Proteomes" id="UP000005239">
    <property type="component" value="Unassembled WGS sequence"/>
</dbReference>
<comment type="subcellular location">
    <subcellularLocation>
        <location evidence="1">Membrane</location>
        <topology evidence="1">Multi-pass membrane protein</topology>
    </subcellularLocation>
</comment>
<reference evidence="6" key="2">
    <citation type="submission" date="2022-06" db="UniProtKB">
        <authorList>
            <consortium name="EnsemblMetazoa"/>
        </authorList>
    </citation>
    <scope>IDENTIFICATION</scope>
    <source>
        <strain evidence="6">PS312</strain>
    </source>
</reference>
<dbReference type="GO" id="GO:0016020">
    <property type="term" value="C:membrane"/>
    <property type="evidence" value="ECO:0007669"/>
    <property type="project" value="UniProtKB-SubCell"/>
</dbReference>
<dbReference type="PANTHER" id="PTHR31357">
    <property type="entry name" value="SERPENTINE RECEPTOR CLASS ALPHA-10"/>
    <property type="match status" value="1"/>
</dbReference>
<dbReference type="EnsemblMetazoa" id="PPA28472.1">
    <property type="protein sequence ID" value="PPA28472.1"/>
    <property type="gene ID" value="WBGene00118026"/>
</dbReference>